<keyword evidence="6" id="KW-0808">Transferase</keyword>
<dbReference type="SMART" id="SM00387">
    <property type="entry name" value="HATPase_c"/>
    <property type="match status" value="1"/>
</dbReference>
<dbReference type="SMART" id="SM00388">
    <property type="entry name" value="HisKA"/>
    <property type="match status" value="1"/>
</dbReference>
<dbReference type="EC" id="2.7.13.3" evidence="3"/>
<keyword evidence="4" id="KW-1003">Cell membrane</keyword>
<dbReference type="InterPro" id="IPR036890">
    <property type="entry name" value="HATPase_C_sf"/>
</dbReference>
<dbReference type="CDD" id="cd16922">
    <property type="entry name" value="HATPase_EvgS-ArcB-TorS-like"/>
    <property type="match status" value="1"/>
</dbReference>
<dbReference type="SMART" id="SM00304">
    <property type="entry name" value="HAMP"/>
    <property type="match status" value="1"/>
</dbReference>
<dbReference type="OrthoDB" id="9786919at2"/>
<comment type="catalytic activity">
    <reaction evidence="1">
        <text>ATP + protein L-histidine = ADP + protein N-phospho-L-histidine.</text>
        <dbReference type="EC" id="2.7.13.3"/>
    </reaction>
</comment>
<dbReference type="PANTHER" id="PTHR45436">
    <property type="entry name" value="SENSOR HISTIDINE KINASE YKOH"/>
    <property type="match status" value="1"/>
</dbReference>
<feature type="transmembrane region" description="Helical" evidence="14">
    <location>
        <begin position="25"/>
        <end position="46"/>
    </location>
</feature>
<keyword evidence="12" id="KW-0902">Two-component regulatory system</keyword>
<dbReference type="RefSeq" id="WP_119796382.1">
    <property type="nucleotide sequence ID" value="NZ_QYZD01000043.1"/>
</dbReference>
<evidence type="ECO:0000256" key="6">
    <source>
        <dbReference type="ARBA" id="ARBA00022679"/>
    </source>
</evidence>
<keyword evidence="11 14" id="KW-1133">Transmembrane helix</keyword>
<evidence type="ECO:0000259" key="15">
    <source>
        <dbReference type="PROSITE" id="PS50109"/>
    </source>
</evidence>
<dbReference type="FunFam" id="3.30.565.10:FF:000006">
    <property type="entry name" value="Sensor histidine kinase WalK"/>
    <property type="match status" value="1"/>
</dbReference>
<dbReference type="InterPro" id="IPR050428">
    <property type="entry name" value="TCS_sensor_his_kinase"/>
</dbReference>
<evidence type="ECO:0000259" key="16">
    <source>
        <dbReference type="PROSITE" id="PS50885"/>
    </source>
</evidence>
<dbReference type="FunFam" id="1.10.287.130:FF:000001">
    <property type="entry name" value="Two-component sensor histidine kinase"/>
    <property type="match status" value="1"/>
</dbReference>
<dbReference type="PROSITE" id="PS50885">
    <property type="entry name" value="HAMP"/>
    <property type="match status" value="1"/>
</dbReference>
<keyword evidence="9" id="KW-0418">Kinase</keyword>
<evidence type="ECO:0000256" key="9">
    <source>
        <dbReference type="ARBA" id="ARBA00022777"/>
    </source>
</evidence>
<name>A0A3A3GBQ1_PANTH</name>
<keyword evidence="13 14" id="KW-0472">Membrane</keyword>
<dbReference type="Proteomes" id="UP000266177">
    <property type="component" value="Unassembled WGS sequence"/>
</dbReference>
<evidence type="ECO:0000256" key="4">
    <source>
        <dbReference type="ARBA" id="ARBA00022475"/>
    </source>
</evidence>
<dbReference type="InterPro" id="IPR005467">
    <property type="entry name" value="His_kinase_dom"/>
</dbReference>
<keyword evidence="7 14" id="KW-0812">Transmembrane</keyword>
<dbReference type="Gene3D" id="6.10.340.10">
    <property type="match status" value="1"/>
</dbReference>
<sequence length="478" mass="54122">MKSFFSRTPKFVSLLPDTLMFRTTLSYVLSLLGVIIWIGLFIMGTVSHTVIQDTRRELTAVELKLIDTLETPADKQYQEILDEMLYPDHANYYVQVIDASGRVLAQSRGWYEAYDTNQQEVKLSWVVDTLKWNAKGGLFFRDQLVWNPLGGGEGIIHIRVQLNNVERLLQIMAQVLFITGLISSTVGSLWLYHVTKRNLAPLFAITNAVRRIQDHPDLKHRIPVPDTPRELYDLARTLNHMLVQLGEQVEREKNFVSDASHELRTPLTAFRGYVKLLKRWGTSNPDVLNRSIEALDQESERMQRLISQLLTLARTGSITPSQERIDLSDTIHQAIRQLWTEDRGITLHVNLDKEAFVLGDEDQLRQVAIILIENAIRYTNPGGLIRVEVVRNQERVCFSVADSGIGIPDDEIGNIFDRFYRVDKARSRATGGTGLGLSIAKQLVNNHQGSITVESRLGEGSTFKVCLPPAPRSVPSTQ</sequence>
<keyword evidence="10" id="KW-0067">ATP-binding</keyword>
<proteinExistence type="predicted"/>
<dbReference type="SUPFAM" id="SSF158472">
    <property type="entry name" value="HAMP domain-like"/>
    <property type="match status" value="1"/>
</dbReference>
<evidence type="ECO:0000256" key="8">
    <source>
        <dbReference type="ARBA" id="ARBA00022741"/>
    </source>
</evidence>
<dbReference type="GO" id="GO:0005524">
    <property type="term" value="F:ATP binding"/>
    <property type="evidence" value="ECO:0007669"/>
    <property type="project" value="UniProtKB-KW"/>
</dbReference>
<evidence type="ECO:0000313" key="18">
    <source>
        <dbReference type="Proteomes" id="UP000266177"/>
    </source>
</evidence>
<dbReference type="CDD" id="cd00082">
    <property type="entry name" value="HisKA"/>
    <property type="match status" value="1"/>
</dbReference>
<dbReference type="Gene3D" id="1.10.287.130">
    <property type="match status" value="1"/>
</dbReference>
<evidence type="ECO:0000256" key="14">
    <source>
        <dbReference type="SAM" id="Phobius"/>
    </source>
</evidence>
<dbReference type="Pfam" id="PF02518">
    <property type="entry name" value="HATPase_c"/>
    <property type="match status" value="1"/>
</dbReference>
<dbReference type="InterPro" id="IPR036097">
    <property type="entry name" value="HisK_dim/P_sf"/>
</dbReference>
<dbReference type="GO" id="GO:0005886">
    <property type="term" value="C:plasma membrane"/>
    <property type="evidence" value="ECO:0007669"/>
    <property type="project" value="UniProtKB-SubCell"/>
</dbReference>
<dbReference type="SUPFAM" id="SSF55874">
    <property type="entry name" value="ATPase domain of HSP90 chaperone/DNA topoisomerase II/histidine kinase"/>
    <property type="match status" value="1"/>
</dbReference>
<evidence type="ECO:0000256" key="10">
    <source>
        <dbReference type="ARBA" id="ARBA00022840"/>
    </source>
</evidence>
<evidence type="ECO:0000256" key="2">
    <source>
        <dbReference type="ARBA" id="ARBA00004651"/>
    </source>
</evidence>
<feature type="transmembrane region" description="Helical" evidence="14">
    <location>
        <begin position="168"/>
        <end position="192"/>
    </location>
</feature>
<protein>
    <recommendedName>
        <fullName evidence="3">histidine kinase</fullName>
        <ecNumber evidence="3">2.7.13.3</ecNumber>
    </recommendedName>
</protein>
<dbReference type="GO" id="GO:0000155">
    <property type="term" value="F:phosphorelay sensor kinase activity"/>
    <property type="evidence" value="ECO:0007669"/>
    <property type="project" value="InterPro"/>
</dbReference>
<dbReference type="PROSITE" id="PS50109">
    <property type="entry name" value="HIS_KIN"/>
    <property type="match status" value="1"/>
</dbReference>
<feature type="domain" description="Histidine kinase" evidence="15">
    <location>
        <begin position="258"/>
        <end position="471"/>
    </location>
</feature>
<dbReference type="PRINTS" id="PR00344">
    <property type="entry name" value="BCTRLSENSOR"/>
</dbReference>
<evidence type="ECO:0000256" key="11">
    <source>
        <dbReference type="ARBA" id="ARBA00022989"/>
    </source>
</evidence>
<evidence type="ECO:0000256" key="1">
    <source>
        <dbReference type="ARBA" id="ARBA00000085"/>
    </source>
</evidence>
<dbReference type="Pfam" id="PF00672">
    <property type="entry name" value="HAMP"/>
    <property type="match status" value="1"/>
</dbReference>
<evidence type="ECO:0000256" key="5">
    <source>
        <dbReference type="ARBA" id="ARBA00022553"/>
    </source>
</evidence>
<dbReference type="InterPro" id="IPR004358">
    <property type="entry name" value="Sig_transdc_His_kin-like_C"/>
</dbReference>
<gene>
    <name evidence="17" type="ORF">DQX05_26965</name>
</gene>
<reference evidence="17 18" key="1">
    <citation type="submission" date="2018-09" db="EMBL/GenBank/DDBJ databases">
        <title>Paenibacillus SK2017-BO5.</title>
        <authorList>
            <person name="Piskunova J.V."/>
            <person name="Dubiley S.A."/>
            <person name="Severinov K.V."/>
        </authorList>
    </citation>
    <scope>NUCLEOTIDE SEQUENCE [LARGE SCALE GENOMIC DNA]</scope>
    <source>
        <strain evidence="17 18">BO5</strain>
    </source>
</reference>
<dbReference type="InterPro" id="IPR003660">
    <property type="entry name" value="HAMP_dom"/>
</dbReference>
<dbReference type="InterPro" id="IPR003594">
    <property type="entry name" value="HATPase_dom"/>
</dbReference>
<dbReference type="Pfam" id="PF00512">
    <property type="entry name" value="HisKA"/>
    <property type="match status" value="1"/>
</dbReference>
<feature type="domain" description="HAMP" evidence="16">
    <location>
        <begin position="196"/>
        <end position="250"/>
    </location>
</feature>
<dbReference type="CDD" id="cd06225">
    <property type="entry name" value="HAMP"/>
    <property type="match status" value="1"/>
</dbReference>
<dbReference type="Gene3D" id="3.30.565.10">
    <property type="entry name" value="Histidine kinase-like ATPase, C-terminal domain"/>
    <property type="match status" value="1"/>
</dbReference>
<comment type="subcellular location">
    <subcellularLocation>
        <location evidence="2">Cell membrane</location>
        <topology evidence="2">Multi-pass membrane protein</topology>
    </subcellularLocation>
</comment>
<evidence type="ECO:0000256" key="7">
    <source>
        <dbReference type="ARBA" id="ARBA00022692"/>
    </source>
</evidence>
<dbReference type="SUPFAM" id="SSF47384">
    <property type="entry name" value="Homodimeric domain of signal transducing histidine kinase"/>
    <property type="match status" value="1"/>
</dbReference>
<keyword evidence="5" id="KW-0597">Phosphoprotein</keyword>
<evidence type="ECO:0000313" key="17">
    <source>
        <dbReference type="EMBL" id="RJG18889.1"/>
    </source>
</evidence>
<accession>A0A3A3GBQ1</accession>
<evidence type="ECO:0000256" key="13">
    <source>
        <dbReference type="ARBA" id="ARBA00023136"/>
    </source>
</evidence>
<dbReference type="EMBL" id="QYZD01000043">
    <property type="protein sequence ID" value="RJG18889.1"/>
    <property type="molecule type" value="Genomic_DNA"/>
</dbReference>
<evidence type="ECO:0000256" key="3">
    <source>
        <dbReference type="ARBA" id="ARBA00012438"/>
    </source>
</evidence>
<dbReference type="AlphaFoldDB" id="A0A3A3GBQ1"/>
<evidence type="ECO:0000256" key="12">
    <source>
        <dbReference type="ARBA" id="ARBA00023012"/>
    </source>
</evidence>
<comment type="caution">
    <text evidence="17">The sequence shown here is derived from an EMBL/GenBank/DDBJ whole genome shotgun (WGS) entry which is preliminary data.</text>
</comment>
<keyword evidence="8" id="KW-0547">Nucleotide-binding</keyword>
<organism evidence="17 18">
    <name type="scientific">Paenibacillus thiaminolyticus</name>
    <name type="common">Bacillus thiaminolyticus</name>
    <dbReference type="NCBI Taxonomy" id="49283"/>
    <lineage>
        <taxon>Bacteria</taxon>
        <taxon>Bacillati</taxon>
        <taxon>Bacillota</taxon>
        <taxon>Bacilli</taxon>
        <taxon>Bacillales</taxon>
        <taxon>Paenibacillaceae</taxon>
        <taxon>Paenibacillus</taxon>
    </lineage>
</organism>
<dbReference type="PANTHER" id="PTHR45436:SF5">
    <property type="entry name" value="SENSOR HISTIDINE KINASE TRCS"/>
    <property type="match status" value="1"/>
</dbReference>
<dbReference type="InterPro" id="IPR003661">
    <property type="entry name" value="HisK_dim/P_dom"/>
</dbReference>